<comment type="caution">
    <text evidence="5">The sequence shown here is derived from an EMBL/GenBank/DDBJ whole genome shotgun (WGS) entry which is preliminary data.</text>
</comment>
<dbReference type="InterPro" id="IPR016193">
    <property type="entry name" value="Cytidine_deaminase-like"/>
</dbReference>
<proteinExistence type="predicted"/>
<reference evidence="5 6" key="1">
    <citation type="submission" date="2022-07" db="EMBL/GenBank/DDBJ databases">
        <title>Methylomonas rivi sp. nov., Methylomonas rosea sp. nov., Methylomonas aureus sp. nov. and Methylomonas subterranea sp. nov., four novel methanotrophs isolated from a freshwater creek and the deep terrestrial subsurface.</title>
        <authorList>
            <person name="Abin C."/>
            <person name="Sankaranarayanan K."/>
            <person name="Garner C."/>
            <person name="Sindelar R."/>
            <person name="Kotary K."/>
            <person name="Garner R."/>
            <person name="Barclay S."/>
            <person name="Lawson P."/>
            <person name="Krumholz L."/>
        </authorList>
    </citation>
    <scope>NUCLEOTIDE SEQUENCE [LARGE SCALE GENOMIC DNA]</scope>
    <source>
        <strain evidence="5 6">SURF-2</strain>
    </source>
</reference>
<dbReference type="Proteomes" id="UP001524499">
    <property type="component" value="Unassembled WGS sequence"/>
</dbReference>
<protein>
    <recommendedName>
        <fullName evidence="4">CMP/dCMP-type deaminase domain-containing protein</fullName>
    </recommendedName>
</protein>
<dbReference type="Gene3D" id="3.40.140.10">
    <property type="entry name" value="Cytidine Deaminase, domain 2"/>
    <property type="match status" value="1"/>
</dbReference>
<evidence type="ECO:0000313" key="6">
    <source>
        <dbReference type="Proteomes" id="UP001524499"/>
    </source>
</evidence>
<dbReference type="RefSeq" id="WP_256603280.1">
    <property type="nucleotide sequence ID" value="NZ_JANIBJ010000028.1"/>
</dbReference>
<evidence type="ECO:0000256" key="3">
    <source>
        <dbReference type="SAM" id="MobiDB-lite"/>
    </source>
</evidence>
<feature type="domain" description="CMP/dCMP-type deaminase" evidence="4">
    <location>
        <begin position="177"/>
        <end position="298"/>
    </location>
</feature>
<dbReference type="Pfam" id="PF00383">
    <property type="entry name" value="dCMP_cyt_deam_1"/>
    <property type="match status" value="1"/>
</dbReference>
<dbReference type="InterPro" id="IPR002125">
    <property type="entry name" value="CMP_dCMP_dom"/>
</dbReference>
<evidence type="ECO:0000256" key="1">
    <source>
        <dbReference type="ARBA" id="ARBA00022723"/>
    </source>
</evidence>
<dbReference type="InterPro" id="IPR016192">
    <property type="entry name" value="APOBEC/CMP_deaminase_Zn-bd"/>
</dbReference>
<evidence type="ECO:0000256" key="2">
    <source>
        <dbReference type="ARBA" id="ARBA00022833"/>
    </source>
</evidence>
<feature type="region of interest" description="Disordered" evidence="3">
    <location>
        <begin position="289"/>
        <end position="320"/>
    </location>
</feature>
<keyword evidence="6" id="KW-1185">Reference proteome</keyword>
<evidence type="ECO:0000259" key="4">
    <source>
        <dbReference type="PROSITE" id="PS51747"/>
    </source>
</evidence>
<sequence>MPCPVCGKPTIPWFTPYCSSVCKTKEPKQPEKRNPTLYDFFRSERIVNPRDGYNIAGFVVGKEFRYFESSNLMLPAVVNALQEPHGNEAIYTNRRETMWLKDYPLTKVKFMDVLKNNEGDGASEVTPKLLTEKKWPRRIISTELAAPIAGGGLYACASKVRKTDTFVEGSRDRGLARALRYYMLAAYSLLDISNQEGYQGLKNYVGALLVSDKGEILAAGINTGKFRHAEVGMLLSYFRNNPHASSIPQNSVIFSTLTPCRGCTGFLTLAKSTNSVIYFGQKDTGKDGKIGQKISSPLGEKTKAPMGRSSEALTGTVEPGESEGGGVVSLCAASAIHKVQIDNGLASCMGEGSIATQIGKAKDSRGIIGSASEALIHKMLKSRTGGSDEDLIKQAVLTYIGQWLGSTKSVE</sequence>
<accession>A0ABT1TIQ2</accession>
<dbReference type="EMBL" id="JANIBJ010000028">
    <property type="protein sequence ID" value="MCQ8105338.1"/>
    <property type="molecule type" value="Genomic_DNA"/>
</dbReference>
<name>A0ABT1TIQ2_9GAMM</name>
<keyword evidence="2" id="KW-0862">Zinc</keyword>
<gene>
    <name evidence="5" type="ORF">NP590_14580</name>
</gene>
<dbReference type="SUPFAM" id="SSF53927">
    <property type="entry name" value="Cytidine deaminase-like"/>
    <property type="match status" value="1"/>
</dbReference>
<evidence type="ECO:0000313" key="5">
    <source>
        <dbReference type="EMBL" id="MCQ8105338.1"/>
    </source>
</evidence>
<dbReference type="PROSITE" id="PS00903">
    <property type="entry name" value="CYT_DCMP_DEAMINASES_1"/>
    <property type="match status" value="1"/>
</dbReference>
<keyword evidence="1" id="KW-0479">Metal-binding</keyword>
<organism evidence="5 6">
    <name type="scientific">Methylomonas subterranea</name>
    <dbReference type="NCBI Taxonomy" id="2952225"/>
    <lineage>
        <taxon>Bacteria</taxon>
        <taxon>Pseudomonadati</taxon>
        <taxon>Pseudomonadota</taxon>
        <taxon>Gammaproteobacteria</taxon>
        <taxon>Methylococcales</taxon>
        <taxon>Methylococcaceae</taxon>
        <taxon>Methylomonas</taxon>
    </lineage>
</organism>
<dbReference type="PROSITE" id="PS51747">
    <property type="entry name" value="CYT_DCMP_DEAMINASES_2"/>
    <property type="match status" value="1"/>
</dbReference>